<evidence type="ECO:0000313" key="2">
    <source>
        <dbReference type="Proteomes" id="UP001202328"/>
    </source>
</evidence>
<dbReference type="AlphaFoldDB" id="A0AAD4SRK5"/>
<name>A0AAD4SRK5_9MAGN</name>
<protein>
    <submittedName>
        <fullName evidence="1">Uncharacterized protein</fullName>
    </submittedName>
</protein>
<keyword evidence="2" id="KW-1185">Reference proteome</keyword>
<gene>
    <name evidence="1" type="ORF">MKW98_004771</name>
</gene>
<proteinExistence type="predicted"/>
<dbReference type="Proteomes" id="UP001202328">
    <property type="component" value="Unassembled WGS sequence"/>
</dbReference>
<feature type="non-terminal residue" evidence="1">
    <location>
        <position position="1"/>
    </location>
</feature>
<sequence length="93" mass="10988">MSIRQVNLDVEQVNEFRATTPRAFVKIVGLLENDDWYYMACNKKVEYVKDTTESTTLTIIEQNAERLPDYTALDHVEYEAYCQEMNQQEKVMK</sequence>
<comment type="caution">
    <text evidence="1">The sequence shown here is derived from an EMBL/GenBank/DDBJ whole genome shotgun (WGS) entry which is preliminary data.</text>
</comment>
<organism evidence="1 2">
    <name type="scientific">Papaver atlanticum</name>
    <dbReference type="NCBI Taxonomy" id="357466"/>
    <lineage>
        <taxon>Eukaryota</taxon>
        <taxon>Viridiplantae</taxon>
        <taxon>Streptophyta</taxon>
        <taxon>Embryophyta</taxon>
        <taxon>Tracheophyta</taxon>
        <taxon>Spermatophyta</taxon>
        <taxon>Magnoliopsida</taxon>
        <taxon>Ranunculales</taxon>
        <taxon>Papaveraceae</taxon>
        <taxon>Papaveroideae</taxon>
        <taxon>Papaver</taxon>
    </lineage>
</organism>
<evidence type="ECO:0000313" key="1">
    <source>
        <dbReference type="EMBL" id="KAI3916330.1"/>
    </source>
</evidence>
<accession>A0AAD4SRK5</accession>
<reference evidence="1" key="1">
    <citation type="submission" date="2022-04" db="EMBL/GenBank/DDBJ databases">
        <title>A functionally conserved STORR gene fusion in Papaver species that diverged 16.8 million years ago.</title>
        <authorList>
            <person name="Catania T."/>
        </authorList>
    </citation>
    <scope>NUCLEOTIDE SEQUENCE</scope>
    <source>
        <strain evidence="1">S-188037</strain>
    </source>
</reference>
<dbReference type="EMBL" id="JAJJMB010009125">
    <property type="protein sequence ID" value="KAI3916330.1"/>
    <property type="molecule type" value="Genomic_DNA"/>
</dbReference>